<dbReference type="Pfam" id="PF00086">
    <property type="entry name" value="Thyroglobulin_1"/>
    <property type="match status" value="2"/>
</dbReference>
<name>A0A1V1WBF3_9SCOR</name>
<protein>
    <submittedName>
        <fullName evidence="5">Putative venom protein</fullName>
    </submittedName>
</protein>
<dbReference type="AlphaFoldDB" id="A0A1V1WBF3"/>
<dbReference type="SUPFAM" id="SSF57610">
    <property type="entry name" value="Thyroglobulin type-1 domain"/>
    <property type="match status" value="2"/>
</dbReference>
<sequence>MKTVIAIVLACFVAVVVSEETACQRARERQLQNRNSVIVNRCDENGNYEALQVYSDGSWKICFTPDGDVIQGPSRTIEYCECFKTRYELSKQNLPSEKLPDCKATGEFVALQSDGVSHWCVDKVTGEKTTEPRPLSRSITCD</sequence>
<accession>A0A1V1WBF3</accession>
<keyword evidence="3" id="KW-0732">Signal</keyword>
<evidence type="ECO:0000313" key="5">
    <source>
        <dbReference type="EMBL" id="JAV45675.1"/>
    </source>
</evidence>
<reference evidence="5" key="1">
    <citation type="journal article" date="2016" name="Toxins">
        <title>Venom Gland Transcriptomic and Proteomic Analyses of the Enigmatic Scorpion Superstitionia donensis (Scorpiones: Superstitioniidae), with Insights on the Evolution of Its Venom Components.</title>
        <authorList>
            <person name="Santibanez-Lopez C.E."/>
            <person name="Cid-Uribe J.I."/>
            <person name="Batista C.V."/>
            <person name="Ortiz E."/>
            <person name="Possani L.D."/>
        </authorList>
    </citation>
    <scope>NUCLEOTIDE SEQUENCE</scope>
    <source>
        <strain evidence="5">Pooled</strain>
        <tissue evidence="5">Venom gland</tissue>
    </source>
</reference>
<dbReference type="EMBL" id="GFCD01000110">
    <property type="protein sequence ID" value="JAV45675.1"/>
    <property type="molecule type" value="Transcribed_RNA"/>
</dbReference>
<feature type="chain" id="PRO_5010692855" evidence="3">
    <location>
        <begin position="19"/>
        <end position="142"/>
    </location>
</feature>
<dbReference type="Gene3D" id="4.10.800.10">
    <property type="entry name" value="Thyroglobulin type-1"/>
    <property type="match status" value="2"/>
</dbReference>
<evidence type="ECO:0000256" key="2">
    <source>
        <dbReference type="PROSITE-ProRule" id="PRU00500"/>
    </source>
</evidence>
<feature type="signal peptide" evidence="3">
    <location>
        <begin position="1"/>
        <end position="18"/>
    </location>
</feature>
<evidence type="ECO:0000259" key="4">
    <source>
        <dbReference type="PROSITE" id="PS51162"/>
    </source>
</evidence>
<dbReference type="PROSITE" id="PS51162">
    <property type="entry name" value="THYROGLOBULIN_1_2"/>
    <property type="match status" value="1"/>
</dbReference>
<evidence type="ECO:0000256" key="3">
    <source>
        <dbReference type="SAM" id="SignalP"/>
    </source>
</evidence>
<proteinExistence type="predicted"/>
<organism evidence="5">
    <name type="scientific">Superstitionia donensis</name>
    <dbReference type="NCBI Taxonomy" id="311983"/>
    <lineage>
        <taxon>Eukaryota</taxon>
        <taxon>Metazoa</taxon>
        <taxon>Ecdysozoa</taxon>
        <taxon>Arthropoda</taxon>
        <taxon>Chelicerata</taxon>
        <taxon>Arachnida</taxon>
        <taxon>Scorpiones</taxon>
        <taxon>Iurida</taxon>
        <taxon>Chactoidea</taxon>
        <taxon>Superstitionidae</taxon>
        <taxon>Superstitionia</taxon>
    </lineage>
</organism>
<comment type="caution">
    <text evidence="2">Lacks conserved residue(s) required for the propagation of feature annotation.</text>
</comment>
<keyword evidence="1" id="KW-1015">Disulfide bond</keyword>
<dbReference type="InterPro" id="IPR036857">
    <property type="entry name" value="Thyroglobulin_1_sf"/>
</dbReference>
<dbReference type="InterPro" id="IPR000716">
    <property type="entry name" value="Thyroglobulin_1"/>
</dbReference>
<feature type="domain" description="Thyroglobulin type-1" evidence="4">
    <location>
        <begin position="79"/>
        <end position="141"/>
    </location>
</feature>
<evidence type="ECO:0000256" key="1">
    <source>
        <dbReference type="ARBA" id="ARBA00023157"/>
    </source>
</evidence>